<evidence type="ECO:0000256" key="1">
    <source>
        <dbReference type="SAM" id="MobiDB-lite"/>
    </source>
</evidence>
<feature type="compositionally biased region" description="Basic residues" evidence="1">
    <location>
        <begin position="26"/>
        <end position="35"/>
    </location>
</feature>
<proteinExistence type="predicted"/>
<organism evidence="2 3">
    <name type="scientific">Pleuronectes platessa</name>
    <name type="common">European plaice</name>
    <dbReference type="NCBI Taxonomy" id="8262"/>
    <lineage>
        <taxon>Eukaryota</taxon>
        <taxon>Metazoa</taxon>
        <taxon>Chordata</taxon>
        <taxon>Craniata</taxon>
        <taxon>Vertebrata</taxon>
        <taxon>Euteleostomi</taxon>
        <taxon>Actinopterygii</taxon>
        <taxon>Neopterygii</taxon>
        <taxon>Teleostei</taxon>
        <taxon>Neoteleostei</taxon>
        <taxon>Acanthomorphata</taxon>
        <taxon>Carangaria</taxon>
        <taxon>Pleuronectiformes</taxon>
        <taxon>Pleuronectoidei</taxon>
        <taxon>Pleuronectidae</taxon>
        <taxon>Pleuronectes</taxon>
    </lineage>
</organism>
<dbReference type="Proteomes" id="UP001153269">
    <property type="component" value="Unassembled WGS sequence"/>
</dbReference>
<sequence length="82" mass="9038">MKPSNQGPALRQFDQSALSSGPTLMTRHKRARKRRDVKDPLQSLNVCTHTQKPRSSCCSTLVCSLSSSLSLSWLLSENHNGA</sequence>
<reference evidence="2" key="1">
    <citation type="submission" date="2020-03" db="EMBL/GenBank/DDBJ databases">
        <authorList>
            <person name="Weist P."/>
        </authorList>
    </citation>
    <scope>NUCLEOTIDE SEQUENCE</scope>
</reference>
<comment type="caution">
    <text evidence="2">The sequence shown here is derived from an EMBL/GenBank/DDBJ whole genome shotgun (WGS) entry which is preliminary data.</text>
</comment>
<feature type="compositionally biased region" description="Polar residues" evidence="1">
    <location>
        <begin position="1"/>
        <end position="23"/>
    </location>
</feature>
<keyword evidence="3" id="KW-1185">Reference proteome</keyword>
<feature type="region of interest" description="Disordered" evidence="1">
    <location>
        <begin position="1"/>
        <end position="37"/>
    </location>
</feature>
<evidence type="ECO:0000313" key="3">
    <source>
        <dbReference type="Proteomes" id="UP001153269"/>
    </source>
</evidence>
<gene>
    <name evidence="2" type="ORF">PLEPLA_LOCUS36932</name>
</gene>
<evidence type="ECO:0000313" key="2">
    <source>
        <dbReference type="EMBL" id="CAB1449251.1"/>
    </source>
</evidence>
<protein>
    <submittedName>
        <fullName evidence="2">Uncharacterized protein</fullName>
    </submittedName>
</protein>
<dbReference type="EMBL" id="CADEAL010004008">
    <property type="protein sequence ID" value="CAB1449251.1"/>
    <property type="molecule type" value="Genomic_DNA"/>
</dbReference>
<accession>A0A9N7Z415</accession>
<dbReference type="AlphaFoldDB" id="A0A9N7Z415"/>
<name>A0A9N7Z415_PLEPL</name>